<dbReference type="PROSITE" id="PS50975">
    <property type="entry name" value="ATP_GRASP"/>
    <property type="match status" value="1"/>
</dbReference>
<dbReference type="Gene3D" id="3.30.1490.20">
    <property type="entry name" value="ATP-grasp fold, A domain"/>
    <property type="match status" value="1"/>
</dbReference>
<evidence type="ECO:0000256" key="3">
    <source>
        <dbReference type="ARBA" id="ARBA00004496"/>
    </source>
</evidence>
<feature type="binding site" evidence="17">
    <location>
        <position position="301"/>
    </location>
    <ligand>
        <name>Mg(2+)</name>
        <dbReference type="ChEBI" id="CHEBI:18420"/>
        <label>2</label>
    </ligand>
</feature>
<evidence type="ECO:0000256" key="9">
    <source>
        <dbReference type="ARBA" id="ARBA00022840"/>
    </source>
</evidence>
<evidence type="ECO:0000256" key="14">
    <source>
        <dbReference type="ARBA" id="ARBA00047614"/>
    </source>
</evidence>
<dbReference type="SUPFAM" id="SSF52440">
    <property type="entry name" value="PreATP-grasp domain"/>
    <property type="match status" value="1"/>
</dbReference>
<dbReference type="EMBL" id="NKFA01000032">
    <property type="protein sequence ID" value="OXI33667.1"/>
    <property type="molecule type" value="Genomic_DNA"/>
</dbReference>
<comment type="subcellular location">
    <subcellularLocation>
        <location evidence="3 15">Cytoplasm</location>
    </subcellularLocation>
</comment>
<dbReference type="EC" id="6.3.2.4" evidence="5 15"/>
<keyword evidence="12 17" id="KW-0464">Manganese</keyword>
<keyword evidence="7 15" id="KW-0436">Ligase</keyword>
<evidence type="ECO:0000256" key="15">
    <source>
        <dbReference type="HAMAP-Rule" id="MF_00047"/>
    </source>
</evidence>
<evidence type="ECO:0000256" key="13">
    <source>
        <dbReference type="ARBA" id="ARBA00023316"/>
    </source>
</evidence>
<sequence length="342" mass="36369">MRDSTLKIAVLFGGASAERDVSISSATQVIKALRCAGHSVVAIDTARGPLSPEEDALLLTSQIKDAPPPSGASAQSPSAVFDLLRYRELTEADVAFLALHGGAGEDGTIQAMLDLAGVPYTGSGHVGSAIAMNKNMTKQLFSSGGIRTPRWLMLPCDFDDIPRRVGFPLIVKPNRQGSTVGLSLVRAPDELENAVRLARQFDTQVMVEQYIAGRELTVGVLGTQALSVGEIVIEPGTIFDYRSKYQAGHVHEQFPATLPAATLEAAQRIALRAHALLELDGYSRTDLMLDAQGMLWCLEVNTLPGMTATSLLPQSAAASGIAFSQLCEQICLAGINRDRALA</sequence>
<dbReference type="SUPFAM" id="SSF56059">
    <property type="entry name" value="Glutathione synthetase ATP-binding domain-like"/>
    <property type="match status" value="1"/>
</dbReference>
<evidence type="ECO:0000256" key="10">
    <source>
        <dbReference type="ARBA" id="ARBA00022960"/>
    </source>
</evidence>
<dbReference type="GO" id="GO:0008716">
    <property type="term" value="F:D-alanine-D-alanine ligase activity"/>
    <property type="evidence" value="ECO:0007669"/>
    <property type="project" value="UniProtKB-UniRule"/>
</dbReference>
<dbReference type="NCBIfam" id="TIGR01205">
    <property type="entry name" value="D_ala_D_alaTIGR"/>
    <property type="match status" value="1"/>
</dbReference>
<dbReference type="OrthoDB" id="9813261at2"/>
<dbReference type="PROSITE" id="PS00844">
    <property type="entry name" value="DALA_DALA_LIGASE_2"/>
    <property type="match status" value="1"/>
</dbReference>
<dbReference type="GO" id="GO:0005829">
    <property type="term" value="C:cytosol"/>
    <property type="evidence" value="ECO:0007669"/>
    <property type="project" value="TreeGrafter"/>
</dbReference>
<evidence type="ECO:0000256" key="1">
    <source>
        <dbReference type="ARBA" id="ARBA00001936"/>
    </source>
</evidence>
<dbReference type="Pfam" id="PF07478">
    <property type="entry name" value="Dala_Dala_lig_C"/>
    <property type="match status" value="1"/>
</dbReference>
<evidence type="ECO:0000256" key="18">
    <source>
        <dbReference type="PROSITE-ProRule" id="PRU00409"/>
    </source>
</evidence>
<evidence type="ECO:0000313" key="21">
    <source>
        <dbReference type="Proteomes" id="UP000214600"/>
    </source>
</evidence>
<dbReference type="PANTHER" id="PTHR23132">
    <property type="entry name" value="D-ALANINE--D-ALANINE LIGASE"/>
    <property type="match status" value="1"/>
</dbReference>
<comment type="catalytic activity">
    <reaction evidence="14 15">
        <text>2 D-alanine + ATP = D-alanyl-D-alanine + ADP + phosphate + H(+)</text>
        <dbReference type="Rhea" id="RHEA:11224"/>
        <dbReference type="ChEBI" id="CHEBI:15378"/>
        <dbReference type="ChEBI" id="CHEBI:30616"/>
        <dbReference type="ChEBI" id="CHEBI:43474"/>
        <dbReference type="ChEBI" id="CHEBI:57416"/>
        <dbReference type="ChEBI" id="CHEBI:57822"/>
        <dbReference type="ChEBI" id="CHEBI:456216"/>
        <dbReference type="EC" id="6.3.2.4"/>
    </reaction>
</comment>
<evidence type="ECO:0000256" key="17">
    <source>
        <dbReference type="PIRSR" id="PIRSR039102-3"/>
    </source>
</evidence>
<accession>A0A228HU56</accession>
<dbReference type="InterPro" id="IPR011095">
    <property type="entry name" value="Dala_Dala_lig_C"/>
</dbReference>
<keyword evidence="9 18" id="KW-0067">ATP-binding</keyword>
<keyword evidence="13 15" id="KW-0961">Cell wall biogenesis/degradation</keyword>
<feature type="binding site" evidence="17">
    <location>
        <position position="286"/>
    </location>
    <ligand>
        <name>Mg(2+)</name>
        <dbReference type="ChEBI" id="CHEBI:18420"/>
        <label>1</label>
    </ligand>
</feature>
<comment type="caution">
    <text evidence="20">The sequence shown here is derived from an EMBL/GenBank/DDBJ whole genome shotgun (WGS) entry which is preliminary data.</text>
</comment>
<evidence type="ECO:0000256" key="2">
    <source>
        <dbReference type="ARBA" id="ARBA00003921"/>
    </source>
</evidence>
<keyword evidence="6 15" id="KW-0963">Cytoplasm</keyword>
<feature type="active site" evidence="16">
    <location>
        <position position="310"/>
    </location>
</feature>
<evidence type="ECO:0000256" key="11">
    <source>
        <dbReference type="ARBA" id="ARBA00022984"/>
    </source>
</evidence>
<reference evidence="21" key="1">
    <citation type="submission" date="2017-06" db="EMBL/GenBank/DDBJ databases">
        <authorList>
            <person name="LiPuma J."/>
            <person name="Spilker T."/>
        </authorList>
    </citation>
    <scope>NUCLEOTIDE SEQUENCE [LARGE SCALE GENOMIC DNA]</scope>
    <source>
        <strain evidence="21">AU17325</strain>
    </source>
</reference>
<evidence type="ECO:0000256" key="12">
    <source>
        <dbReference type="ARBA" id="ARBA00023211"/>
    </source>
</evidence>
<keyword evidence="17" id="KW-0460">Magnesium</keyword>
<dbReference type="GO" id="GO:0046872">
    <property type="term" value="F:metal ion binding"/>
    <property type="evidence" value="ECO:0007669"/>
    <property type="project" value="UniProtKB-KW"/>
</dbReference>
<dbReference type="InterPro" id="IPR016185">
    <property type="entry name" value="PreATP-grasp_dom_sf"/>
</dbReference>
<feature type="binding site" evidence="17">
    <location>
        <position position="299"/>
    </location>
    <ligand>
        <name>Mg(2+)</name>
        <dbReference type="ChEBI" id="CHEBI:18420"/>
        <label>2</label>
    </ligand>
</feature>
<feature type="active site" evidence="16">
    <location>
        <position position="178"/>
    </location>
</feature>
<comment type="cofactor">
    <cofactor evidence="1">
        <name>Mn(2+)</name>
        <dbReference type="ChEBI" id="CHEBI:29035"/>
    </cofactor>
</comment>
<evidence type="ECO:0000256" key="8">
    <source>
        <dbReference type="ARBA" id="ARBA00022741"/>
    </source>
</evidence>
<organism evidence="20 21">
    <name type="scientific">Burkholderia aenigmatica</name>
    <dbReference type="NCBI Taxonomy" id="2015348"/>
    <lineage>
        <taxon>Bacteria</taxon>
        <taxon>Pseudomonadati</taxon>
        <taxon>Pseudomonadota</taxon>
        <taxon>Betaproteobacteria</taxon>
        <taxon>Burkholderiales</taxon>
        <taxon>Burkholderiaceae</taxon>
        <taxon>Burkholderia</taxon>
        <taxon>Burkholderia cepacia complex</taxon>
    </lineage>
</organism>
<keyword evidence="11 15" id="KW-0573">Peptidoglycan synthesis</keyword>
<dbReference type="InterPro" id="IPR000291">
    <property type="entry name" value="D-Ala_lig_Van_CS"/>
</dbReference>
<evidence type="ECO:0000256" key="6">
    <source>
        <dbReference type="ARBA" id="ARBA00022490"/>
    </source>
</evidence>
<comment type="function">
    <text evidence="2 15">Cell wall formation.</text>
</comment>
<dbReference type="PIRSF" id="PIRSF039102">
    <property type="entry name" value="Ddl/VanB"/>
    <property type="match status" value="1"/>
</dbReference>
<evidence type="ECO:0000256" key="5">
    <source>
        <dbReference type="ARBA" id="ARBA00012216"/>
    </source>
</evidence>
<evidence type="ECO:0000256" key="7">
    <source>
        <dbReference type="ARBA" id="ARBA00022598"/>
    </source>
</evidence>
<comment type="cofactor">
    <cofactor evidence="17">
        <name>Mg(2+)</name>
        <dbReference type="ChEBI" id="CHEBI:18420"/>
    </cofactor>
    <cofactor evidence="17">
        <name>Mn(2+)</name>
        <dbReference type="ChEBI" id="CHEBI:29035"/>
    </cofactor>
    <text evidence="17">Binds 2 magnesium or manganese ions per subunit.</text>
</comment>
<dbReference type="AlphaFoldDB" id="A0A228HU56"/>
<dbReference type="Gene3D" id="3.40.50.20">
    <property type="match status" value="1"/>
</dbReference>
<dbReference type="InterPro" id="IPR011761">
    <property type="entry name" value="ATP-grasp"/>
</dbReference>
<comment type="pathway">
    <text evidence="15">Cell wall biogenesis; peptidoglycan biosynthesis.</text>
</comment>
<dbReference type="InterPro" id="IPR005905">
    <property type="entry name" value="D_ala_D_ala"/>
</dbReference>
<dbReference type="RefSeq" id="WP_089454259.1">
    <property type="nucleotide sequence ID" value="NZ_NKFA01000032.1"/>
</dbReference>
<dbReference type="HAMAP" id="MF_00047">
    <property type="entry name" value="Dala_Dala_lig"/>
    <property type="match status" value="1"/>
</dbReference>
<dbReference type="PROSITE" id="PS00843">
    <property type="entry name" value="DALA_DALA_LIGASE_1"/>
    <property type="match status" value="1"/>
</dbReference>
<dbReference type="NCBIfam" id="NF002378">
    <property type="entry name" value="PRK01372.1"/>
    <property type="match status" value="1"/>
</dbReference>
<feature type="binding site" evidence="17">
    <location>
        <position position="299"/>
    </location>
    <ligand>
        <name>Mg(2+)</name>
        <dbReference type="ChEBI" id="CHEBI:18420"/>
        <label>1</label>
    </ligand>
</feature>
<dbReference type="PANTHER" id="PTHR23132:SF23">
    <property type="entry name" value="D-ALANINE--D-ALANINE LIGASE B"/>
    <property type="match status" value="1"/>
</dbReference>
<keyword evidence="8 18" id="KW-0547">Nucleotide-binding</keyword>
<comment type="similarity">
    <text evidence="4 15">Belongs to the D-alanine--D-alanine ligase family.</text>
</comment>
<reference evidence="20 21" key="2">
    <citation type="submission" date="2017-08" db="EMBL/GenBank/DDBJ databases">
        <title>WGS of novel Burkholderia cepaca complex species.</title>
        <authorList>
            <person name="Lipuma J."/>
            <person name="Spilker T."/>
        </authorList>
    </citation>
    <scope>NUCLEOTIDE SEQUENCE [LARGE SCALE GENOMIC DNA]</scope>
    <source>
        <strain evidence="20 21">AU17325</strain>
    </source>
</reference>
<evidence type="ECO:0000256" key="16">
    <source>
        <dbReference type="PIRSR" id="PIRSR039102-1"/>
    </source>
</evidence>
<evidence type="ECO:0000259" key="19">
    <source>
        <dbReference type="PROSITE" id="PS50975"/>
    </source>
</evidence>
<name>A0A228HU56_9BURK</name>
<dbReference type="GO" id="GO:0071555">
    <property type="term" value="P:cell wall organization"/>
    <property type="evidence" value="ECO:0007669"/>
    <property type="project" value="UniProtKB-KW"/>
</dbReference>
<gene>
    <name evidence="15" type="primary">ddl</name>
    <name evidence="20" type="ORF">CFB84_38750</name>
</gene>
<keyword evidence="10 15" id="KW-0133">Cell shape</keyword>
<protein>
    <recommendedName>
        <fullName evidence="5 15">D-alanine--D-alanine ligase</fullName>
        <ecNumber evidence="5 15">6.3.2.4</ecNumber>
    </recommendedName>
    <alternativeName>
        <fullName evidence="15">D-Ala-D-Ala ligase</fullName>
    </alternativeName>
    <alternativeName>
        <fullName evidence="15">D-alanylalanine synthetase</fullName>
    </alternativeName>
</protein>
<keyword evidence="17" id="KW-0479">Metal-binding</keyword>
<dbReference type="InterPro" id="IPR013815">
    <property type="entry name" value="ATP_grasp_subdomain_1"/>
</dbReference>
<dbReference type="Gene3D" id="3.30.470.20">
    <property type="entry name" value="ATP-grasp fold, B domain"/>
    <property type="match status" value="1"/>
</dbReference>
<evidence type="ECO:0000313" key="20">
    <source>
        <dbReference type="EMBL" id="OXI33667.1"/>
    </source>
</evidence>
<dbReference type="GO" id="GO:0009252">
    <property type="term" value="P:peptidoglycan biosynthetic process"/>
    <property type="evidence" value="ECO:0007669"/>
    <property type="project" value="UniProtKB-UniRule"/>
</dbReference>
<dbReference type="Proteomes" id="UP000214600">
    <property type="component" value="Unassembled WGS sequence"/>
</dbReference>
<dbReference type="UniPathway" id="UPA00219"/>
<dbReference type="GO" id="GO:0005524">
    <property type="term" value="F:ATP binding"/>
    <property type="evidence" value="ECO:0007669"/>
    <property type="project" value="UniProtKB-UniRule"/>
</dbReference>
<evidence type="ECO:0000256" key="4">
    <source>
        <dbReference type="ARBA" id="ARBA00010871"/>
    </source>
</evidence>
<dbReference type="GO" id="GO:0008360">
    <property type="term" value="P:regulation of cell shape"/>
    <property type="evidence" value="ECO:0007669"/>
    <property type="project" value="UniProtKB-KW"/>
</dbReference>
<feature type="domain" description="ATP-grasp" evidence="19">
    <location>
        <begin position="138"/>
        <end position="332"/>
    </location>
</feature>
<feature type="active site" evidence="16">
    <location>
        <position position="18"/>
    </location>
</feature>
<dbReference type="Pfam" id="PF01820">
    <property type="entry name" value="Dala_Dala_lig_N"/>
    <property type="match status" value="1"/>
</dbReference>
<proteinExistence type="inferred from homology"/>
<dbReference type="InterPro" id="IPR011127">
    <property type="entry name" value="Dala_Dala_lig_N"/>
</dbReference>